<protein>
    <submittedName>
        <fullName evidence="3">Uncharacterized protein</fullName>
    </submittedName>
</protein>
<dbReference type="Proteomes" id="UP000887320">
    <property type="component" value="Unassembled WGS sequence"/>
</dbReference>
<feature type="compositionally biased region" description="Polar residues" evidence="1">
    <location>
        <begin position="7"/>
        <end position="21"/>
    </location>
</feature>
<accession>A0A8X8GIH9</accession>
<reference evidence="3" key="1">
    <citation type="submission" date="2021-07" db="EMBL/GenBank/DDBJ databases">
        <authorList>
            <person name="Fernandez M."/>
            <person name="Pereira P."/>
            <person name="Torres Tejerizo G.A."/>
            <person name="Gonzalez P."/>
            <person name="Agostini E."/>
        </authorList>
    </citation>
    <scope>NUCLEOTIDE SEQUENCE</scope>
    <source>
        <strain evidence="3">SFC 500-1A</strain>
    </source>
</reference>
<organism evidence="3 4">
    <name type="scientific">Acinetobacter guillouiae</name>
    <name type="common">Acinetobacter genomosp. 11</name>
    <dbReference type="NCBI Taxonomy" id="106649"/>
    <lineage>
        <taxon>Bacteria</taxon>
        <taxon>Pseudomonadati</taxon>
        <taxon>Pseudomonadota</taxon>
        <taxon>Gammaproteobacteria</taxon>
        <taxon>Moraxellales</taxon>
        <taxon>Moraxellaceae</taxon>
        <taxon>Acinetobacter</taxon>
    </lineage>
</organism>
<dbReference type="RefSeq" id="WP_234622606.1">
    <property type="nucleotide sequence ID" value="NZ_JAHWXT010000001.1"/>
</dbReference>
<evidence type="ECO:0000256" key="2">
    <source>
        <dbReference type="SAM" id="Phobius"/>
    </source>
</evidence>
<sequence>MQKIHPKSQTSMLYQHPTPENTVKHSKSGLVIPSLIVIAMCLGGVVNCAGFQSSVAKAGVKQ</sequence>
<feature type="transmembrane region" description="Helical" evidence="2">
    <location>
        <begin position="30"/>
        <end position="51"/>
    </location>
</feature>
<evidence type="ECO:0000313" key="4">
    <source>
        <dbReference type="Proteomes" id="UP000887320"/>
    </source>
</evidence>
<keyword evidence="2" id="KW-0472">Membrane</keyword>
<gene>
    <name evidence="3" type="ORF">KW868_02540</name>
</gene>
<feature type="region of interest" description="Disordered" evidence="1">
    <location>
        <begin position="1"/>
        <end position="25"/>
    </location>
</feature>
<dbReference type="AlphaFoldDB" id="A0A8X8GIH9"/>
<comment type="caution">
    <text evidence="3">The sequence shown here is derived from an EMBL/GenBank/DDBJ whole genome shotgun (WGS) entry which is preliminary data.</text>
</comment>
<keyword evidence="2" id="KW-0812">Transmembrane</keyword>
<evidence type="ECO:0000313" key="3">
    <source>
        <dbReference type="EMBL" id="MCF0263353.1"/>
    </source>
</evidence>
<name>A0A8X8GIH9_ACIGI</name>
<dbReference type="EMBL" id="JAHWXT010000001">
    <property type="protein sequence ID" value="MCF0263353.1"/>
    <property type="molecule type" value="Genomic_DNA"/>
</dbReference>
<keyword evidence="2" id="KW-1133">Transmembrane helix</keyword>
<proteinExistence type="predicted"/>
<evidence type="ECO:0000256" key="1">
    <source>
        <dbReference type="SAM" id="MobiDB-lite"/>
    </source>
</evidence>